<sequence length="227" mass="24781">MKRFSGTVAVVVAACVAVTPVQAQAASDPAAAARTVPLRDAVEALPVADEIRDGYERTKFKHWIDADQDGCSTRAEVLLDEAVTPPEVTGTCTIAGGTWYSYYDDVTVTEARGLDIDHMVPLAEAWDSGAFDWTAQRRRDYANDLGESRALVAVTARSNRSKADQDPAQWMPPHPPARCTYITDWVTVKTRWGLHVDTIEQTTLRNHAADCPNVPITTTPARVTTPS</sequence>
<keyword evidence="1" id="KW-0732">Signal</keyword>
<dbReference type="EMBL" id="CP034550">
    <property type="protein sequence ID" value="QFZ20500.1"/>
    <property type="molecule type" value="Genomic_DNA"/>
</dbReference>
<keyword evidence="3" id="KW-0378">Hydrolase</keyword>
<dbReference type="InterPro" id="IPR011089">
    <property type="entry name" value="GmrSD_C"/>
</dbReference>
<evidence type="ECO:0000259" key="2">
    <source>
        <dbReference type="Pfam" id="PF07510"/>
    </source>
</evidence>
<name>A0A5Q0H3W7_SACSY</name>
<dbReference type="GO" id="GO:0004519">
    <property type="term" value="F:endonuclease activity"/>
    <property type="evidence" value="ECO:0007669"/>
    <property type="project" value="UniProtKB-KW"/>
</dbReference>
<evidence type="ECO:0000313" key="4">
    <source>
        <dbReference type="Proteomes" id="UP000325787"/>
    </source>
</evidence>
<dbReference type="PANTHER" id="PTHR24094:SF15">
    <property type="entry name" value="AMP-DEPENDENT SYNTHETASE_LIGASE DOMAIN-CONTAINING PROTEIN-RELATED"/>
    <property type="match status" value="1"/>
</dbReference>
<feature type="chain" id="PRO_5024885820" evidence="1">
    <location>
        <begin position="26"/>
        <end position="227"/>
    </location>
</feature>
<accession>A0A5Q0H3W7</accession>
<proteinExistence type="predicted"/>
<dbReference type="OrthoDB" id="5196645at2"/>
<keyword evidence="3" id="KW-0540">Nuclease</keyword>
<dbReference type="Proteomes" id="UP000325787">
    <property type="component" value="Chromosome"/>
</dbReference>
<dbReference type="Pfam" id="PF07510">
    <property type="entry name" value="GmrSD_C"/>
    <property type="match status" value="1"/>
</dbReference>
<keyword evidence="4" id="KW-1185">Reference proteome</keyword>
<dbReference type="KEGG" id="ssyi:EKG83_26595"/>
<keyword evidence="3" id="KW-0255">Endonuclease</keyword>
<gene>
    <name evidence="3" type="ORF">EKG83_26595</name>
</gene>
<reference evidence="4" key="1">
    <citation type="journal article" date="2021" name="Curr. Microbiol.">
        <title>Complete genome of nocamycin-producing strain Saccharothrix syringae NRRL B-16468 reveals the biosynthetic potential for secondary metabolites.</title>
        <authorList>
            <person name="Mo X."/>
            <person name="Yang S."/>
        </authorList>
    </citation>
    <scope>NUCLEOTIDE SEQUENCE [LARGE SCALE GENOMIC DNA]</scope>
    <source>
        <strain evidence="4">ATCC 51364 / DSM 43886 / JCM 6844 / KCTC 9398 / NBRC 14523 / NRRL B-16468 / INA 2240</strain>
    </source>
</reference>
<organism evidence="3 4">
    <name type="scientific">Saccharothrix syringae</name>
    <name type="common">Nocardiopsis syringae</name>
    <dbReference type="NCBI Taxonomy" id="103733"/>
    <lineage>
        <taxon>Bacteria</taxon>
        <taxon>Bacillati</taxon>
        <taxon>Actinomycetota</taxon>
        <taxon>Actinomycetes</taxon>
        <taxon>Pseudonocardiales</taxon>
        <taxon>Pseudonocardiaceae</taxon>
        <taxon>Saccharothrix</taxon>
    </lineage>
</organism>
<dbReference type="RefSeq" id="WP_033435424.1">
    <property type="nucleotide sequence ID" value="NZ_CP034550.1"/>
</dbReference>
<dbReference type="PROSITE" id="PS51257">
    <property type="entry name" value="PROKAR_LIPOPROTEIN"/>
    <property type="match status" value="1"/>
</dbReference>
<protein>
    <submittedName>
        <fullName evidence="3">HNH endonuclease</fullName>
    </submittedName>
</protein>
<evidence type="ECO:0000313" key="3">
    <source>
        <dbReference type="EMBL" id="QFZ20500.1"/>
    </source>
</evidence>
<feature type="domain" description="GmrSD restriction endonucleases C-terminal" evidence="2">
    <location>
        <begin position="100"/>
        <end position="203"/>
    </location>
</feature>
<dbReference type="PANTHER" id="PTHR24094">
    <property type="entry name" value="SECRETED PROTEIN"/>
    <property type="match status" value="1"/>
</dbReference>
<evidence type="ECO:0000256" key="1">
    <source>
        <dbReference type="SAM" id="SignalP"/>
    </source>
</evidence>
<feature type="signal peptide" evidence="1">
    <location>
        <begin position="1"/>
        <end position="25"/>
    </location>
</feature>
<dbReference type="AlphaFoldDB" id="A0A5Q0H3W7"/>